<dbReference type="KEGG" id="dpx:DAPPUDRAFT_8008"/>
<dbReference type="CDD" id="cd18315">
    <property type="entry name" value="BTB_POZ_BAB-like"/>
    <property type="match status" value="1"/>
</dbReference>
<gene>
    <name evidence="3" type="ORF">DAPPUDRAFT_8008</name>
</gene>
<dbReference type="PANTHER" id="PTHR23110">
    <property type="entry name" value="BTB DOMAIN TRANSCRIPTION FACTOR"/>
    <property type="match status" value="1"/>
</dbReference>
<dbReference type="OrthoDB" id="6331085at2759"/>
<dbReference type="Gene3D" id="3.30.710.10">
    <property type="entry name" value="Potassium Channel Kv1.1, Chain A"/>
    <property type="match status" value="1"/>
</dbReference>
<dbReference type="AlphaFoldDB" id="E9G5L1"/>
<dbReference type="Proteomes" id="UP000000305">
    <property type="component" value="Unassembled WGS sequence"/>
</dbReference>
<evidence type="ECO:0000259" key="2">
    <source>
        <dbReference type="PROSITE" id="PS50097"/>
    </source>
</evidence>
<feature type="non-terminal residue" evidence="3">
    <location>
        <position position="109"/>
    </location>
</feature>
<reference evidence="3 4" key="1">
    <citation type="journal article" date="2011" name="Science">
        <title>The ecoresponsive genome of Daphnia pulex.</title>
        <authorList>
            <person name="Colbourne J.K."/>
            <person name="Pfrender M.E."/>
            <person name="Gilbert D."/>
            <person name="Thomas W.K."/>
            <person name="Tucker A."/>
            <person name="Oakley T.H."/>
            <person name="Tokishita S."/>
            <person name="Aerts A."/>
            <person name="Arnold G.J."/>
            <person name="Basu M.K."/>
            <person name="Bauer D.J."/>
            <person name="Caceres C.E."/>
            <person name="Carmel L."/>
            <person name="Casola C."/>
            <person name="Choi J.H."/>
            <person name="Detter J.C."/>
            <person name="Dong Q."/>
            <person name="Dusheyko S."/>
            <person name="Eads B.D."/>
            <person name="Frohlich T."/>
            <person name="Geiler-Samerotte K.A."/>
            <person name="Gerlach D."/>
            <person name="Hatcher P."/>
            <person name="Jogdeo S."/>
            <person name="Krijgsveld J."/>
            <person name="Kriventseva E.V."/>
            <person name="Kultz D."/>
            <person name="Laforsch C."/>
            <person name="Lindquist E."/>
            <person name="Lopez J."/>
            <person name="Manak J.R."/>
            <person name="Muller J."/>
            <person name="Pangilinan J."/>
            <person name="Patwardhan R.P."/>
            <person name="Pitluck S."/>
            <person name="Pritham E.J."/>
            <person name="Rechtsteiner A."/>
            <person name="Rho M."/>
            <person name="Rogozin I.B."/>
            <person name="Sakarya O."/>
            <person name="Salamov A."/>
            <person name="Schaack S."/>
            <person name="Shapiro H."/>
            <person name="Shiga Y."/>
            <person name="Skalitzky C."/>
            <person name="Smith Z."/>
            <person name="Souvorov A."/>
            <person name="Sung W."/>
            <person name="Tang Z."/>
            <person name="Tsuchiya D."/>
            <person name="Tu H."/>
            <person name="Vos H."/>
            <person name="Wang M."/>
            <person name="Wolf Y.I."/>
            <person name="Yamagata H."/>
            <person name="Yamada T."/>
            <person name="Ye Y."/>
            <person name="Shaw J.R."/>
            <person name="Andrews J."/>
            <person name="Crease T.J."/>
            <person name="Tang H."/>
            <person name="Lucas S.M."/>
            <person name="Robertson H.M."/>
            <person name="Bork P."/>
            <person name="Koonin E.V."/>
            <person name="Zdobnov E.M."/>
            <person name="Grigoriev I.V."/>
            <person name="Lynch M."/>
            <person name="Boore J.L."/>
        </authorList>
    </citation>
    <scope>NUCLEOTIDE SEQUENCE [LARGE SCALE GENOMIC DNA]</scope>
</reference>
<dbReference type="InParanoid" id="E9G5L1"/>
<dbReference type="PhylomeDB" id="E9G5L1"/>
<keyword evidence="1" id="KW-0539">Nucleus</keyword>
<dbReference type="PANTHER" id="PTHR23110:SF102">
    <property type="entry name" value="PIPSQUEAK, ISOFORM O"/>
    <property type="match status" value="1"/>
</dbReference>
<dbReference type="SUPFAM" id="SSF54695">
    <property type="entry name" value="POZ domain"/>
    <property type="match status" value="1"/>
</dbReference>
<feature type="domain" description="BTB" evidence="2">
    <location>
        <begin position="24"/>
        <end position="89"/>
    </location>
</feature>
<dbReference type="InterPro" id="IPR051095">
    <property type="entry name" value="Dros_DevTransReg"/>
</dbReference>
<dbReference type="HOGENOM" id="CLU_004253_8_1_1"/>
<dbReference type="InterPro" id="IPR000210">
    <property type="entry name" value="BTB/POZ_dom"/>
</dbReference>
<evidence type="ECO:0000256" key="1">
    <source>
        <dbReference type="ARBA" id="ARBA00023242"/>
    </source>
</evidence>
<sequence>LRWNSHVESLQQLFENLLEQQLFVDVTLACEGGSLKAHRVMLSACSTYFRRVLHEAGSKNPVIIMRDVSYTEMDFILQFIYRGEIHVPEARLPSLLKTARLLEIRGLSD</sequence>
<evidence type="ECO:0000313" key="4">
    <source>
        <dbReference type="Proteomes" id="UP000000305"/>
    </source>
</evidence>
<dbReference type="PROSITE" id="PS50097">
    <property type="entry name" value="BTB"/>
    <property type="match status" value="1"/>
</dbReference>
<dbReference type="SMART" id="SM00225">
    <property type="entry name" value="BTB"/>
    <property type="match status" value="1"/>
</dbReference>
<dbReference type="Pfam" id="PF00651">
    <property type="entry name" value="BTB"/>
    <property type="match status" value="1"/>
</dbReference>
<dbReference type="InterPro" id="IPR011333">
    <property type="entry name" value="SKP1/BTB/POZ_sf"/>
</dbReference>
<organism evidence="3 4">
    <name type="scientific">Daphnia pulex</name>
    <name type="common">Water flea</name>
    <dbReference type="NCBI Taxonomy" id="6669"/>
    <lineage>
        <taxon>Eukaryota</taxon>
        <taxon>Metazoa</taxon>
        <taxon>Ecdysozoa</taxon>
        <taxon>Arthropoda</taxon>
        <taxon>Crustacea</taxon>
        <taxon>Branchiopoda</taxon>
        <taxon>Diplostraca</taxon>
        <taxon>Cladocera</taxon>
        <taxon>Anomopoda</taxon>
        <taxon>Daphniidae</taxon>
        <taxon>Daphnia</taxon>
    </lineage>
</organism>
<name>E9G5L1_DAPPU</name>
<feature type="non-terminal residue" evidence="3">
    <location>
        <position position="1"/>
    </location>
</feature>
<protein>
    <recommendedName>
        <fullName evidence="2">BTB domain-containing protein</fullName>
    </recommendedName>
</protein>
<accession>E9G5L1</accession>
<dbReference type="eggNOG" id="ENOG502QV75">
    <property type="taxonomic scope" value="Eukaryota"/>
</dbReference>
<evidence type="ECO:0000313" key="3">
    <source>
        <dbReference type="EMBL" id="EFX85609.1"/>
    </source>
</evidence>
<proteinExistence type="predicted"/>
<keyword evidence="4" id="KW-1185">Reference proteome</keyword>
<dbReference type="EMBL" id="GL732532">
    <property type="protein sequence ID" value="EFX85609.1"/>
    <property type="molecule type" value="Genomic_DNA"/>
</dbReference>